<keyword evidence="12" id="KW-0547">Nucleotide-binding</keyword>
<feature type="binding site" evidence="9 12">
    <location>
        <position position="195"/>
    </location>
    <ligand>
        <name>FMN</name>
        <dbReference type="ChEBI" id="CHEBI:58210"/>
    </ligand>
</feature>
<dbReference type="Proteomes" id="UP000253759">
    <property type="component" value="Unassembled WGS sequence"/>
</dbReference>
<dbReference type="GO" id="GO:0102266">
    <property type="term" value="F:tRNA-dihydrouridine20a synthase activity"/>
    <property type="evidence" value="ECO:0007669"/>
    <property type="project" value="RHEA"/>
</dbReference>
<evidence type="ECO:0000256" key="7">
    <source>
        <dbReference type="ARBA" id="ARBA00022884"/>
    </source>
</evidence>
<proteinExistence type="inferred from homology"/>
<dbReference type="InterPro" id="IPR004653">
    <property type="entry name" value="DusA"/>
</dbReference>
<keyword evidence="6 9" id="KW-0521">NADP</keyword>
<dbReference type="NCBIfam" id="TIGR00742">
    <property type="entry name" value="yjbN"/>
    <property type="match status" value="1"/>
</dbReference>
<accession>A0A369WAI3</accession>
<comment type="function">
    <text evidence="9">Catalyzes the synthesis of 5,6-dihydrouridine (D), a modified base found in the D-loop of most tRNAs, via the reduction of the C5-C6 double bond in target uridines. Specifically modifies U20 and U20a in tRNAs.</text>
</comment>
<evidence type="ECO:0000256" key="12">
    <source>
        <dbReference type="PIRSR" id="PIRSR006621-2"/>
    </source>
</evidence>
<feature type="binding site" evidence="9 12">
    <location>
        <begin position="257"/>
        <end position="258"/>
    </location>
    <ligand>
        <name>FMN</name>
        <dbReference type="ChEBI" id="CHEBI:58210"/>
    </ligand>
</feature>
<keyword evidence="8 9" id="KW-0560">Oxidoreductase</keyword>
<comment type="catalytic activity">
    <reaction evidence="9">
        <text>5,6-dihydrouridine(20) in tRNA + NAD(+) = uridine(20) in tRNA + NADH + H(+)</text>
        <dbReference type="Rhea" id="RHEA:53340"/>
        <dbReference type="Rhea" id="RHEA-COMP:13533"/>
        <dbReference type="Rhea" id="RHEA-COMP:13534"/>
        <dbReference type="ChEBI" id="CHEBI:15378"/>
        <dbReference type="ChEBI" id="CHEBI:57540"/>
        <dbReference type="ChEBI" id="CHEBI:57945"/>
        <dbReference type="ChEBI" id="CHEBI:65315"/>
        <dbReference type="ChEBI" id="CHEBI:74443"/>
        <dbReference type="EC" id="1.3.1.91"/>
    </reaction>
</comment>
<feature type="site" description="Interacts with tRNA; defines subfamily-specific binding signature" evidence="9">
    <location>
        <position position="207"/>
    </location>
</feature>
<dbReference type="GO" id="GO:0050660">
    <property type="term" value="F:flavin adenine dinucleotide binding"/>
    <property type="evidence" value="ECO:0007669"/>
    <property type="project" value="InterPro"/>
</dbReference>
<evidence type="ECO:0000256" key="9">
    <source>
        <dbReference type="HAMAP-Rule" id="MF_02041"/>
    </source>
</evidence>
<dbReference type="PROSITE" id="PS01136">
    <property type="entry name" value="UPF0034"/>
    <property type="match status" value="1"/>
</dbReference>
<gene>
    <name evidence="9" type="primary">dusA</name>
    <name evidence="14" type="ORF">DVH29_00100</name>
</gene>
<evidence type="ECO:0000256" key="5">
    <source>
        <dbReference type="ARBA" id="ARBA00022694"/>
    </source>
</evidence>
<comment type="similarity">
    <text evidence="10">Belongs to the dus family.</text>
</comment>
<feature type="binding site" evidence="9 12">
    <location>
        <begin position="41"/>
        <end position="43"/>
    </location>
    <ligand>
        <name>FMN</name>
        <dbReference type="ChEBI" id="CHEBI:58210"/>
    </ligand>
</feature>
<evidence type="ECO:0000259" key="13">
    <source>
        <dbReference type="Pfam" id="PF01207"/>
    </source>
</evidence>
<keyword evidence="15" id="KW-1185">Reference proteome</keyword>
<evidence type="ECO:0000256" key="1">
    <source>
        <dbReference type="ARBA" id="ARBA00001917"/>
    </source>
</evidence>
<organism evidence="14 15">
    <name type="scientific">Pelagibacterium lacus</name>
    <dbReference type="NCBI Taxonomy" id="2282655"/>
    <lineage>
        <taxon>Bacteria</taxon>
        <taxon>Pseudomonadati</taxon>
        <taxon>Pseudomonadota</taxon>
        <taxon>Alphaproteobacteria</taxon>
        <taxon>Hyphomicrobiales</taxon>
        <taxon>Devosiaceae</taxon>
        <taxon>Pelagibacterium</taxon>
    </lineage>
</organism>
<feature type="binding site" evidence="9 12">
    <location>
        <position position="94"/>
    </location>
    <ligand>
        <name>FMN</name>
        <dbReference type="ChEBI" id="CHEBI:58210"/>
    </ligand>
</feature>
<feature type="binding site" evidence="9 12">
    <location>
        <begin position="235"/>
        <end position="237"/>
    </location>
    <ligand>
        <name>FMN</name>
        <dbReference type="ChEBI" id="CHEBI:58210"/>
    </ligand>
</feature>
<feature type="binding site" evidence="9 12">
    <location>
        <position position="163"/>
    </location>
    <ligand>
        <name>FMN</name>
        <dbReference type="ChEBI" id="CHEBI:58210"/>
    </ligand>
</feature>
<sequence>METWRIGLNLVAKWSAHAIVQHIEDTKKNVINQARRLSIAPMMDWTDRHCRYLHRQLTGRALLFTEMVTSAALVHGDVERLLGYDDSEHPVAVQLGGSDPRELAAAVAICDRFGYDEINLNVGCPSDRVQSGKFGACLMAEPDLVARCLAAMREATDTPVTVKCRIGIDDQDSEADLDRFVDTILPTGIAALYVHARKAWLKGLSPKENRDIPPLDYGRVHRLKQRLGDVPVFLNGGIKSLAEAVTHLDRLDGVMLGRAAYHEPMILAEVDRAIFGDPAAPATLADIEAAMTAYAEQQRGRGVRLNQITRHMLGLANGLPGARRFRQILSVEACRPGAGPEVIAAAFAAIDRMAARVA</sequence>
<evidence type="ECO:0000256" key="3">
    <source>
        <dbReference type="ARBA" id="ARBA00022630"/>
    </source>
</evidence>
<dbReference type="OrthoDB" id="9783413at2"/>
<evidence type="ECO:0000313" key="14">
    <source>
        <dbReference type="EMBL" id="RDE10400.1"/>
    </source>
</evidence>
<comment type="similarity">
    <text evidence="9">Belongs to the Dus family. DusA subfamily.</text>
</comment>
<feature type="active site" description="Proton donor" evidence="9 11">
    <location>
        <position position="124"/>
    </location>
</feature>
<keyword evidence="3 9" id="KW-0285">Flavoprotein</keyword>
<dbReference type="Gene3D" id="1.20.120.1460">
    <property type="match status" value="1"/>
</dbReference>
<comment type="catalytic activity">
    <reaction evidence="9">
        <text>5,6-dihydrouridine(20a) in tRNA + NADP(+) = uridine(20a) in tRNA + NADPH + H(+)</text>
        <dbReference type="Rhea" id="RHEA:53344"/>
        <dbReference type="Rhea" id="RHEA-COMP:13535"/>
        <dbReference type="Rhea" id="RHEA-COMP:13536"/>
        <dbReference type="ChEBI" id="CHEBI:15378"/>
        <dbReference type="ChEBI" id="CHEBI:57783"/>
        <dbReference type="ChEBI" id="CHEBI:58349"/>
        <dbReference type="ChEBI" id="CHEBI:65315"/>
        <dbReference type="ChEBI" id="CHEBI:74443"/>
    </reaction>
</comment>
<dbReference type="GO" id="GO:0000049">
    <property type="term" value="F:tRNA binding"/>
    <property type="evidence" value="ECO:0007669"/>
    <property type="project" value="UniProtKB-UniRule"/>
</dbReference>
<evidence type="ECO:0000256" key="11">
    <source>
        <dbReference type="PIRSR" id="PIRSR006621-1"/>
    </source>
</evidence>
<dbReference type="PIRSF" id="PIRSF006621">
    <property type="entry name" value="Dus"/>
    <property type="match status" value="1"/>
</dbReference>
<dbReference type="InterPro" id="IPR001269">
    <property type="entry name" value="DUS_fam"/>
</dbReference>
<dbReference type="InterPro" id="IPR035587">
    <property type="entry name" value="DUS-like_FMN-bd"/>
</dbReference>
<feature type="domain" description="DUS-like FMN-binding" evidence="13">
    <location>
        <begin position="39"/>
        <end position="330"/>
    </location>
</feature>
<feature type="site" description="Interacts with tRNA; defines subfamily-specific binding signature" evidence="9">
    <location>
        <position position="323"/>
    </location>
</feature>
<keyword evidence="4 9" id="KW-0288">FMN</keyword>
<evidence type="ECO:0000313" key="15">
    <source>
        <dbReference type="Proteomes" id="UP000253759"/>
    </source>
</evidence>
<protein>
    <recommendedName>
        <fullName evidence="9">tRNA-dihydrouridine(20/20a) synthase</fullName>
        <ecNumber evidence="9">1.3.1.91</ecNumber>
    </recommendedName>
    <alternativeName>
        <fullName evidence="9">U20-specific dihydrouridine synthase</fullName>
        <shortName evidence="9">U20-specific Dus</shortName>
    </alternativeName>
    <alternativeName>
        <fullName evidence="9">tRNA-dihydrouridine synthase A</fullName>
    </alternativeName>
</protein>
<dbReference type="InterPro" id="IPR018517">
    <property type="entry name" value="tRNA_hU_synthase_CS"/>
</dbReference>
<evidence type="ECO:0000256" key="2">
    <source>
        <dbReference type="ARBA" id="ARBA00022555"/>
    </source>
</evidence>
<dbReference type="Pfam" id="PF01207">
    <property type="entry name" value="Dus"/>
    <property type="match status" value="1"/>
</dbReference>
<dbReference type="InterPro" id="IPR013785">
    <property type="entry name" value="Aldolase_TIM"/>
</dbReference>
<comment type="caution">
    <text evidence="14">The sequence shown here is derived from an EMBL/GenBank/DDBJ whole genome shotgun (WGS) entry which is preliminary data.</text>
</comment>
<keyword evidence="5 9" id="KW-0819">tRNA processing</keyword>
<evidence type="ECO:0000256" key="10">
    <source>
        <dbReference type="PIRNR" id="PIRNR006621"/>
    </source>
</evidence>
<keyword evidence="7 9" id="KW-0694">RNA-binding</keyword>
<dbReference type="PANTHER" id="PTHR42907:SF1">
    <property type="entry name" value="FMN-LINKED OXIDOREDUCTASES SUPERFAMILY PROTEIN"/>
    <property type="match status" value="1"/>
</dbReference>
<comment type="cofactor">
    <cofactor evidence="1 9 10 12">
        <name>FMN</name>
        <dbReference type="ChEBI" id="CHEBI:58210"/>
    </cofactor>
</comment>
<dbReference type="CDD" id="cd02801">
    <property type="entry name" value="DUS_like_FMN"/>
    <property type="match status" value="1"/>
</dbReference>
<dbReference type="NCBIfam" id="NF008774">
    <property type="entry name" value="PRK11815.1"/>
    <property type="match status" value="1"/>
</dbReference>
<dbReference type="GO" id="GO:0102264">
    <property type="term" value="F:tRNA-dihydrouridine20 synthase activity"/>
    <property type="evidence" value="ECO:0007669"/>
    <property type="project" value="UniProtKB-EC"/>
</dbReference>
<comment type="catalytic activity">
    <reaction evidence="9">
        <text>5,6-dihydrouridine(20) in tRNA + NADP(+) = uridine(20) in tRNA + NADPH + H(+)</text>
        <dbReference type="Rhea" id="RHEA:53336"/>
        <dbReference type="Rhea" id="RHEA-COMP:13533"/>
        <dbReference type="Rhea" id="RHEA-COMP:13534"/>
        <dbReference type="ChEBI" id="CHEBI:15378"/>
        <dbReference type="ChEBI" id="CHEBI:57783"/>
        <dbReference type="ChEBI" id="CHEBI:58349"/>
        <dbReference type="ChEBI" id="CHEBI:65315"/>
        <dbReference type="ChEBI" id="CHEBI:74443"/>
        <dbReference type="EC" id="1.3.1.91"/>
    </reaction>
</comment>
<evidence type="ECO:0000256" key="4">
    <source>
        <dbReference type="ARBA" id="ARBA00022643"/>
    </source>
</evidence>
<dbReference type="PANTHER" id="PTHR42907">
    <property type="entry name" value="FMN-LINKED OXIDOREDUCTASES SUPERFAMILY PROTEIN"/>
    <property type="match status" value="1"/>
</dbReference>
<reference evidence="15" key="1">
    <citation type="submission" date="2018-07" db="EMBL/GenBank/DDBJ databases">
        <authorList>
            <person name="Liu B.-T."/>
            <person name="Du Z."/>
        </authorList>
    </citation>
    <scope>NUCLEOTIDE SEQUENCE [LARGE SCALE GENOMIC DNA]</scope>
    <source>
        <strain evidence="15">XYN52</strain>
    </source>
</reference>
<feature type="site" description="Interacts with tRNA" evidence="9">
    <location>
        <position position="121"/>
    </location>
</feature>
<name>A0A369WAI3_9HYPH</name>
<dbReference type="Gene3D" id="3.20.20.70">
    <property type="entry name" value="Aldolase class I"/>
    <property type="match status" value="1"/>
</dbReference>
<dbReference type="AlphaFoldDB" id="A0A369WAI3"/>
<dbReference type="EC" id="1.3.1.91" evidence="9"/>
<feature type="site" description="Interacts with tRNA" evidence="9">
    <location>
        <position position="210"/>
    </location>
</feature>
<dbReference type="HAMAP" id="MF_02041">
    <property type="entry name" value="DusA_subfam"/>
    <property type="match status" value="1"/>
</dbReference>
<dbReference type="SUPFAM" id="SSF51395">
    <property type="entry name" value="FMN-linked oxidoreductases"/>
    <property type="match status" value="1"/>
</dbReference>
<evidence type="ECO:0000256" key="8">
    <source>
        <dbReference type="ARBA" id="ARBA00023002"/>
    </source>
</evidence>
<evidence type="ECO:0000256" key="6">
    <source>
        <dbReference type="ARBA" id="ARBA00022857"/>
    </source>
</evidence>
<feature type="site" description="Interacts with tRNA; defines subfamily-specific binding signature" evidence="9">
    <location>
        <position position="326"/>
    </location>
</feature>
<keyword evidence="2 9" id="KW-0820">tRNA-binding</keyword>
<dbReference type="GO" id="GO:0010181">
    <property type="term" value="F:FMN binding"/>
    <property type="evidence" value="ECO:0007669"/>
    <property type="project" value="UniProtKB-UniRule"/>
</dbReference>
<comment type="catalytic activity">
    <reaction evidence="9">
        <text>5,6-dihydrouridine(20a) in tRNA + NAD(+) = uridine(20a) in tRNA + NADH + H(+)</text>
        <dbReference type="Rhea" id="RHEA:53348"/>
        <dbReference type="Rhea" id="RHEA-COMP:13535"/>
        <dbReference type="Rhea" id="RHEA-COMP:13536"/>
        <dbReference type="ChEBI" id="CHEBI:15378"/>
        <dbReference type="ChEBI" id="CHEBI:57540"/>
        <dbReference type="ChEBI" id="CHEBI:57945"/>
        <dbReference type="ChEBI" id="CHEBI:65315"/>
        <dbReference type="ChEBI" id="CHEBI:74443"/>
    </reaction>
</comment>
<dbReference type="EMBL" id="QQNH01000001">
    <property type="protein sequence ID" value="RDE10400.1"/>
    <property type="molecule type" value="Genomic_DNA"/>
</dbReference>